<proteinExistence type="inferred from homology"/>
<keyword evidence="8" id="KW-1185">Reference proteome</keyword>
<protein>
    <submittedName>
        <fullName evidence="7">Multidrug resistance protein MdtE</fullName>
    </submittedName>
</protein>
<dbReference type="GeneID" id="92212671"/>
<comment type="caution">
    <text evidence="7">The sequence shown here is derived from an EMBL/GenBank/DDBJ whole genome shotgun (WGS) entry which is preliminary data.</text>
</comment>
<evidence type="ECO:0000256" key="1">
    <source>
        <dbReference type="ARBA" id="ARBA00004196"/>
    </source>
</evidence>
<evidence type="ECO:0000259" key="5">
    <source>
        <dbReference type="Pfam" id="PF25917"/>
    </source>
</evidence>
<name>A0ABY1VX69_9ENTR</name>
<keyword evidence="4" id="KW-1133">Transmembrane helix</keyword>
<dbReference type="RefSeq" id="WP_007704425.1">
    <property type="nucleotide sequence ID" value="NZ_AJKW01000017.1"/>
</dbReference>
<dbReference type="Pfam" id="PF25917">
    <property type="entry name" value="BSH_RND"/>
    <property type="match status" value="1"/>
</dbReference>
<dbReference type="PANTHER" id="PTHR30469:SF15">
    <property type="entry name" value="HLYD FAMILY OF SECRETION PROTEINS"/>
    <property type="match status" value="1"/>
</dbReference>
<dbReference type="InterPro" id="IPR006143">
    <property type="entry name" value="RND_pump_MFP"/>
</dbReference>
<feature type="domain" description="Multidrug resistance protein MdtA-like barrel-sandwich hybrid" evidence="5">
    <location>
        <begin position="85"/>
        <end position="210"/>
    </location>
</feature>
<reference evidence="7 8" key="1">
    <citation type="submission" date="2018-06" db="EMBL/GenBank/DDBJ databases">
        <authorList>
            <consortium name="Pathogen Informatics"/>
            <person name="Doyle S."/>
        </authorList>
    </citation>
    <scope>NUCLEOTIDE SEQUENCE [LARGE SCALE GENOMIC DNA]</scope>
    <source>
        <strain evidence="8">NCTC 9529</strain>
    </source>
</reference>
<evidence type="ECO:0000256" key="3">
    <source>
        <dbReference type="ARBA" id="ARBA00022448"/>
    </source>
</evidence>
<dbReference type="InterPro" id="IPR058625">
    <property type="entry name" value="MdtA-like_BSH"/>
</dbReference>
<evidence type="ECO:0000313" key="7">
    <source>
        <dbReference type="EMBL" id="STC97575.1"/>
    </source>
</evidence>
<dbReference type="SUPFAM" id="SSF111369">
    <property type="entry name" value="HlyD-like secretion proteins"/>
    <property type="match status" value="1"/>
</dbReference>
<comment type="subcellular location">
    <subcellularLocation>
        <location evidence="1">Cell envelope</location>
    </subcellularLocation>
</comment>
<evidence type="ECO:0000313" key="8">
    <source>
        <dbReference type="Proteomes" id="UP000254849"/>
    </source>
</evidence>
<feature type="domain" description="Multidrug resistance protein MdtA-like C-terminal permuted SH3" evidence="6">
    <location>
        <begin position="294"/>
        <end position="355"/>
    </location>
</feature>
<dbReference type="Proteomes" id="UP000254849">
    <property type="component" value="Unassembled WGS sequence"/>
</dbReference>
<keyword evidence="3" id="KW-0813">Transport</keyword>
<keyword evidence="4" id="KW-0812">Transmembrane</keyword>
<sequence>MSPEQEHPRNSPTPGHLRRNRVAYAIGAIAVVAAALALVFVQRDRSPAEVTPAATPALTVTSAAPREVSWPLQIKATGAIAAWEEASIGSQIGGYQLIDVRVNVGDVVKKGQVIARFDRALLEAEHAQLKANADQAAANRQRGLALQRSSAMSDQDVLQLVTQSKTADALLAANALRLRYTDVRAPDDGVISARTATLGTVVPVGQELFRMIRQGRLEWRGELTAGQLAQVKIGQEVTLELPDGNTATATVRQTSPVLDSASRLAIVYADLRPGSSARAGMYASGSLGLGSGAALVVPAESVVIRDGRSHVLALADASATPRVSLRSVTVGRRNGREVEITDGLGKDEHVVVQGAGFLKDRDLVRISQGRPAGAAKP</sequence>
<gene>
    <name evidence="7" type="primary">mdtE_1</name>
    <name evidence="7" type="ORF">NCTC9529_00228</name>
</gene>
<dbReference type="Gene3D" id="1.10.287.470">
    <property type="entry name" value="Helix hairpin bin"/>
    <property type="match status" value="1"/>
</dbReference>
<keyword evidence="4" id="KW-0472">Membrane</keyword>
<dbReference type="InterPro" id="IPR058627">
    <property type="entry name" value="MdtA-like_C"/>
</dbReference>
<dbReference type="NCBIfam" id="TIGR01730">
    <property type="entry name" value="RND_mfp"/>
    <property type="match status" value="1"/>
</dbReference>
<dbReference type="Gene3D" id="2.40.50.100">
    <property type="match status" value="1"/>
</dbReference>
<evidence type="ECO:0000259" key="6">
    <source>
        <dbReference type="Pfam" id="PF25967"/>
    </source>
</evidence>
<evidence type="ECO:0000256" key="2">
    <source>
        <dbReference type="ARBA" id="ARBA00009477"/>
    </source>
</evidence>
<dbReference type="Gene3D" id="2.40.420.20">
    <property type="match status" value="1"/>
</dbReference>
<dbReference type="Pfam" id="PF25967">
    <property type="entry name" value="RND-MFP_C"/>
    <property type="match status" value="1"/>
</dbReference>
<comment type="similarity">
    <text evidence="2">Belongs to the membrane fusion protein (MFP) (TC 8.A.1) family.</text>
</comment>
<dbReference type="PANTHER" id="PTHR30469">
    <property type="entry name" value="MULTIDRUG RESISTANCE PROTEIN MDTA"/>
    <property type="match status" value="1"/>
</dbReference>
<dbReference type="EMBL" id="UFYH01000001">
    <property type="protein sequence ID" value="STC97575.1"/>
    <property type="molecule type" value="Genomic_DNA"/>
</dbReference>
<accession>A0ABY1VX69</accession>
<feature type="transmembrane region" description="Helical" evidence="4">
    <location>
        <begin position="21"/>
        <end position="41"/>
    </location>
</feature>
<organism evidence="7 8">
    <name type="scientific">Cronobacter universalis NCTC 9529</name>
    <dbReference type="NCBI Taxonomy" id="1074000"/>
    <lineage>
        <taxon>Bacteria</taxon>
        <taxon>Pseudomonadati</taxon>
        <taxon>Pseudomonadota</taxon>
        <taxon>Gammaproteobacteria</taxon>
        <taxon>Enterobacterales</taxon>
        <taxon>Enterobacteriaceae</taxon>
        <taxon>Cronobacter</taxon>
    </lineage>
</organism>
<dbReference type="Gene3D" id="2.40.30.170">
    <property type="match status" value="1"/>
</dbReference>
<evidence type="ECO:0000256" key="4">
    <source>
        <dbReference type="SAM" id="Phobius"/>
    </source>
</evidence>